<dbReference type="Proteomes" id="UP000054691">
    <property type="component" value="Unassembled WGS sequence"/>
</dbReference>
<keyword evidence="4" id="KW-1185">Reference proteome</keyword>
<evidence type="ECO:0000313" key="3">
    <source>
        <dbReference type="EMBL" id="STX46269.1"/>
    </source>
</evidence>
<dbReference type="PROSITE" id="PS51257">
    <property type="entry name" value="PROKAR_LIPOPROTEIN"/>
    <property type="match status" value="1"/>
</dbReference>
<evidence type="ECO:0000313" key="5">
    <source>
        <dbReference type="Proteomes" id="UP000254476"/>
    </source>
</evidence>
<feature type="region of interest" description="Disordered" evidence="1">
    <location>
        <begin position="31"/>
        <end position="51"/>
    </location>
</feature>
<reference evidence="2 4" key="1">
    <citation type="submission" date="2015-11" db="EMBL/GenBank/DDBJ databases">
        <title>Genomic analysis of 38 Legionella species identifies large and diverse effector repertoires.</title>
        <authorList>
            <person name="Burstein D."/>
            <person name="Amaro F."/>
            <person name="Zusman T."/>
            <person name="Lifshitz Z."/>
            <person name="Cohen O."/>
            <person name="Gilbert J.A."/>
            <person name="Pupko T."/>
            <person name="Shuman H.A."/>
            <person name="Segal G."/>
        </authorList>
    </citation>
    <scope>NUCLEOTIDE SEQUENCE [LARGE SCALE GENOMIC DNA]</scope>
    <source>
        <strain evidence="2 4">Lyon 8420412</strain>
    </source>
</reference>
<dbReference type="Proteomes" id="UP000254476">
    <property type="component" value="Unassembled WGS sequence"/>
</dbReference>
<protein>
    <submittedName>
        <fullName evidence="3">Uncharacterized protein</fullName>
    </submittedName>
</protein>
<accession>A0A378JFN0</accession>
<name>A0A378JFN0_9GAMM</name>
<dbReference type="AlphaFoldDB" id="A0A378JFN0"/>
<dbReference type="EMBL" id="UGOB01000001">
    <property type="protein sequence ID" value="STX46269.1"/>
    <property type="molecule type" value="Genomic_DNA"/>
</dbReference>
<dbReference type="RefSeq" id="WP_157068248.1">
    <property type="nucleotide sequence ID" value="NZ_CAAAHW010000019.1"/>
</dbReference>
<evidence type="ECO:0000256" key="1">
    <source>
        <dbReference type="SAM" id="MobiDB-lite"/>
    </source>
</evidence>
<gene>
    <name evidence="2" type="ORF">Lgra_0748</name>
    <name evidence="3" type="ORF">NCTC12388_03029</name>
</gene>
<evidence type="ECO:0000313" key="2">
    <source>
        <dbReference type="EMBL" id="KTD14138.1"/>
    </source>
</evidence>
<sequence length="51" mass="5612">MTAIKLFKKITVLIYLLGAVLFFSSCAKTINPNAQNVGVGEEYGTSDSDWR</sequence>
<reference evidence="3 5" key="2">
    <citation type="submission" date="2018-06" db="EMBL/GenBank/DDBJ databases">
        <authorList>
            <consortium name="Pathogen Informatics"/>
            <person name="Doyle S."/>
        </authorList>
    </citation>
    <scope>NUCLEOTIDE SEQUENCE [LARGE SCALE GENOMIC DNA]</scope>
    <source>
        <strain evidence="3 5">NCTC12388</strain>
    </source>
</reference>
<dbReference type="EMBL" id="LNYE01000007">
    <property type="protein sequence ID" value="KTD14138.1"/>
    <property type="molecule type" value="Genomic_DNA"/>
</dbReference>
<proteinExistence type="predicted"/>
<organism evidence="3 5">
    <name type="scientific">Legionella gratiana</name>
    <dbReference type="NCBI Taxonomy" id="45066"/>
    <lineage>
        <taxon>Bacteria</taxon>
        <taxon>Pseudomonadati</taxon>
        <taxon>Pseudomonadota</taxon>
        <taxon>Gammaproteobacteria</taxon>
        <taxon>Legionellales</taxon>
        <taxon>Legionellaceae</taxon>
        <taxon>Legionella</taxon>
    </lineage>
</organism>
<evidence type="ECO:0000313" key="4">
    <source>
        <dbReference type="Proteomes" id="UP000054691"/>
    </source>
</evidence>